<protein>
    <submittedName>
        <fullName evidence="2">Uncharacterized protein</fullName>
    </submittedName>
</protein>
<sequence>MSFSIGKKFSNKFLKNIEKSYKNVSNEEDIYYTYNPKNKNNNQKSNKMESLKKTVDTEDNTNTMEDIIPTNSSQIPSAEGVSHDNNSNDQPIQIPINIQIEKSTFMDEDRNESNPDKGKSVDTQTNTLKDLPNPIEITVLDDLFKQSPPDSNKAHKGFIPRDSFLPDLTNNDIINLLKSAFINDSNAFKFEVNVLSTYRYFTILFRTRDSLYQYIEKSPTELKNIKIYELTNNAINTLIEQKFKNLDNAVIQIMDIPYNYDTKMLLKHLANKTKSAIIDHKELKKPPRRLPRRNNQGKPIFINPTYKQLIVRFQKNTAFDYFMREEYWSLEIENFSAGNKDNPIYKKRTSYYHKITGLPLNTTNKDIEPIIKYLHGCTCTFTQTSKFSVMKNAYIYVDEKNFPSNAVGAISTTFNNSAIYIYPNTITPKTCNICGICTHDTVNCNDKNFILDKNNRKIFTKRLIKRNEEKIIIDDKHKTTYNHVIALNTKRSNPNNPNTQEQNTKLTQSRQQYRPPQLHKRPNQSTSYNPPTNNLNQIASTSNTNNDNQSYEQLLEKVKKLENQVHTLTTKISQLENNPKQYETKFSHIENQVQNLETNMIVINTKQDKYDEILQKLTDNISKLSSAIYTKDQLIKQTKRSSPYGKTSYEQIKKKHYTRSSKSPRTSAEDSESTPQTEDDAIMHQDITTLTDNALDDGIIEPDSDYTQNDNATSTSYGYNIFSFGARK</sequence>
<name>A0A2I1H6B8_9GLOM</name>
<proteinExistence type="predicted"/>
<feature type="compositionally biased region" description="Polar residues" evidence="1">
    <location>
        <begin position="640"/>
        <end position="650"/>
    </location>
</feature>
<feature type="compositionally biased region" description="Polar residues" evidence="1">
    <location>
        <begin position="66"/>
        <end position="76"/>
    </location>
</feature>
<feature type="compositionally biased region" description="Acidic residues" evidence="1">
    <location>
        <begin position="669"/>
        <end position="680"/>
    </location>
</feature>
<accession>A0A2I1H6B8</accession>
<dbReference type="AlphaFoldDB" id="A0A2I1H6B8"/>
<keyword evidence="3" id="KW-1185">Reference proteome</keyword>
<evidence type="ECO:0000256" key="1">
    <source>
        <dbReference type="SAM" id="MobiDB-lite"/>
    </source>
</evidence>
<gene>
    <name evidence="2" type="ORF">RhiirA4_426770</name>
</gene>
<comment type="caution">
    <text evidence="2">The sequence shown here is derived from an EMBL/GenBank/DDBJ whole genome shotgun (WGS) entry which is preliminary data.</text>
</comment>
<feature type="compositionally biased region" description="Polar residues" evidence="1">
    <location>
        <begin position="505"/>
        <end position="514"/>
    </location>
</feature>
<feature type="compositionally biased region" description="Basic and acidic residues" evidence="1">
    <location>
        <begin position="107"/>
        <end position="120"/>
    </location>
</feature>
<dbReference type="Proteomes" id="UP000234323">
    <property type="component" value="Unassembled WGS sequence"/>
</dbReference>
<feature type="region of interest" description="Disordered" evidence="1">
    <location>
        <begin position="107"/>
        <end position="128"/>
    </location>
</feature>
<dbReference type="VEuPathDB" id="FungiDB:FUN_015197"/>
<evidence type="ECO:0000313" key="2">
    <source>
        <dbReference type="EMBL" id="PKY54423.1"/>
    </source>
</evidence>
<dbReference type="VEuPathDB" id="FungiDB:RhiirFUN_005243"/>
<organism evidence="2 3">
    <name type="scientific">Rhizophagus irregularis</name>
    <dbReference type="NCBI Taxonomy" id="588596"/>
    <lineage>
        <taxon>Eukaryota</taxon>
        <taxon>Fungi</taxon>
        <taxon>Fungi incertae sedis</taxon>
        <taxon>Mucoromycota</taxon>
        <taxon>Glomeromycotina</taxon>
        <taxon>Glomeromycetes</taxon>
        <taxon>Glomerales</taxon>
        <taxon>Glomeraceae</taxon>
        <taxon>Rhizophagus</taxon>
    </lineage>
</organism>
<dbReference type="Gene3D" id="1.20.5.170">
    <property type="match status" value="1"/>
</dbReference>
<evidence type="ECO:0000313" key="3">
    <source>
        <dbReference type="Proteomes" id="UP000234323"/>
    </source>
</evidence>
<feature type="compositionally biased region" description="Low complexity" evidence="1">
    <location>
        <begin position="493"/>
        <end position="504"/>
    </location>
</feature>
<feature type="region of interest" description="Disordered" evidence="1">
    <location>
        <begin position="66"/>
        <end position="91"/>
    </location>
</feature>
<dbReference type="EMBL" id="LLXI01001606">
    <property type="protein sequence ID" value="PKY54423.1"/>
    <property type="molecule type" value="Genomic_DNA"/>
</dbReference>
<feature type="region of interest" description="Disordered" evidence="1">
    <location>
        <begin position="487"/>
        <end position="549"/>
    </location>
</feature>
<feature type="region of interest" description="Disordered" evidence="1">
    <location>
        <begin position="637"/>
        <end position="684"/>
    </location>
</feature>
<feature type="compositionally biased region" description="Polar residues" evidence="1">
    <location>
        <begin position="523"/>
        <end position="549"/>
    </location>
</feature>
<dbReference type="VEuPathDB" id="FungiDB:RhiirA1_460641"/>
<reference evidence="2 3" key="1">
    <citation type="submission" date="2015-10" db="EMBL/GenBank/DDBJ databases">
        <title>Genome analyses suggest a sexual origin of heterokaryosis in a supposedly ancient asexual fungus.</title>
        <authorList>
            <person name="Ropars J."/>
            <person name="Sedzielewska K."/>
            <person name="Noel J."/>
            <person name="Charron P."/>
            <person name="Farinelli L."/>
            <person name="Marton T."/>
            <person name="Kruger M."/>
            <person name="Pelin A."/>
            <person name="Brachmann A."/>
            <person name="Corradi N."/>
        </authorList>
    </citation>
    <scope>NUCLEOTIDE SEQUENCE [LARGE SCALE GENOMIC DNA]</scope>
    <source>
        <strain evidence="2 3">A4</strain>
    </source>
</reference>